<gene>
    <name evidence="1" type="ORF">ILP92_04110</name>
</gene>
<dbReference type="AlphaFoldDB" id="A0A934IA99"/>
<name>A0A934IA99_9RHOB</name>
<protein>
    <submittedName>
        <fullName evidence="1">Phage tail assembly chaperone</fullName>
    </submittedName>
</protein>
<dbReference type="EMBL" id="JAEKPD010000002">
    <property type="protein sequence ID" value="MBJ3761931.1"/>
    <property type="molecule type" value="Genomic_DNA"/>
</dbReference>
<dbReference type="InterPro" id="IPR011739">
    <property type="entry name" value="GTA_rcc01693"/>
</dbReference>
<evidence type="ECO:0000313" key="2">
    <source>
        <dbReference type="Proteomes" id="UP000642488"/>
    </source>
</evidence>
<dbReference type="RefSeq" id="WP_198915095.1">
    <property type="nucleotide sequence ID" value="NZ_JAEKPD010000002.1"/>
</dbReference>
<reference evidence="1" key="1">
    <citation type="submission" date="2020-12" db="EMBL/GenBank/DDBJ databases">
        <title>Bacterial taxonomy.</title>
        <authorList>
            <person name="Pan X."/>
        </authorList>
    </citation>
    <scope>NUCLEOTIDE SEQUENCE</scope>
    <source>
        <strain evidence="1">KCTC 52957</strain>
    </source>
</reference>
<evidence type="ECO:0000313" key="1">
    <source>
        <dbReference type="EMBL" id="MBJ3761931.1"/>
    </source>
</evidence>
<organism evidence="1 2">
    <name type="scientific">Palleronia pontilimi</name>
    <dbReference type="NCBI Taxonomy" id="1964209"/>
    <lineage>
        <taxon>Bacteria</taxon>
        <taxon>Pseudomonadati</taxon>
        <taxon>Pseudomonadota</taxon>
        <taxon>Alphaproteobacteria</taxon>
        <taxon>Rhodobacterales</taxon>
        <taxon>Roseobacteraceae</taxon>
        <taxon>Palleronia</taxon>
    </lineage>
</organism>
<dbReference type="Proteomes" id="UP000642488">
    <property type="component" value="Unassembled WGS sequence"/>
</dbReference>
<dbReference type="Pfam" id="PF09550">
    <property type="entry name" value="Phage_TAC_6"/>
    <property type="match status" value="1"/>
</dbReference>
<accession>A0A934IA99</accession>
<dbReference type="InterPro" id="IPR019056">
    <property type="entry name" value="Phage_TAC_6"/>
</dbReference>
<proteinExistence type="predicted"/>
<dbReference type="NCBIfam" id="TIGR02216">
    <property type="entry name" value="phage_TIGR02216"/>
    <property type="match status" value="1"/>
</dbReference>
<sequence>MSAAAFDWASMMRAGINGLGLRPTEFWALTPAEFLMMLGRGGGTAPLGRDRLAELEAGFPDTRKDTTP</sequence>
<keyword evidence="2" id="KW-1185">Reference proteome</keyword>
<comment type="caution">
    <text evidence="1">The sequence shown here is derived from an EMBL/GenBank/DDBJ whole genome shotgun (WGS) entry which is preliminary data.</text>
</comment>